<dbReference type="GO" id="GO:0005737">
    <property type="term" value="C:cytoplasm"/>
    <property type="evidence" value="ECO:0007669"/>
    <property type="project" value="UniProtKB-SubCell"/>
</dbReference>
<keyword evidence="8 14" id="KW-0963">Cytoplasm</keyword>
<feature type="domain" description="RNase H type-2" evidence="17">
    <location>
        <begin position="1"/>
        <end position="179"/>
    </location>
</feature>
<comment type="similarity">
    <text evidence="5 14 16">Belongs to the RNase HII family.</text>
</comment>
<keyword evidence="19" id="KW-1185">Reference proteome</keyword>
<accession>A0A0H4J3T0</accession>
<dbReference type="EC" id="3.1.26.4" evidence="6 14"/>
<gene>
    <name evidence="14" type="primary">rnhB</name>
    <name evidence="18" type="ORF">VI33_07080</name>
</gene>
<dbReference type="PANTHER" id="PTHR10954:SF18">
    <property type="entry name" value="RIBONUCLEASE HII"/>
    <property type="match status" value="1"/>
</dbReference>
<comment type="function">
    <text evidence="3 14 16">Endonuclease that specifically degrades the RNA of RNA-DNA hybrids.</text>
</comment>
<dbReference type="InterPro" id="IPR036397">
    <property type="entry name" value="RNaseH_sf"/>
</dbReference>
<evidence type="ECO:0000256" key="10">
    <source>
        <dbReference type="ARBA" id="ARBA00022723"/>
    </source>
</evidence>
<comment type="subcellular location">
    <subcellularLocation>
        <location evidence="4 14">Cytoplasm</location>
    </subcellularLocation>
</comment>
<feature type="binding site" evidence="14 15">
    <location>
        <position position="6"/>
    </location>
    <ligand>
        <name>a divalent metal cation</name>
        <dbReference type="ChEBI" id="CHEBI:60240"/>
    </ligand>
</feature>
<protein>
    <recommendedName>
        <fullName evidence="7 14">Ribonuclease HII</fullName>
        <shortName evidence="14">RNase HII</shortName>
        <ecNumber evidence="6 14">3.1.26.4</ecNumber>
    </recommendedName>
</protein>
<evidence type="ECO:0000313" key="19">
    <source>
        <dbReference type="Proteomes" id="UP000066549"/>
    </source>
</evidence>
<name>A0A0H4J3T0_9PROT</name>
<comment type="catalytic activity">
    <reaction evidence="1 14 15 16">
        <text>Endonucleolytic cleavage to 5'-phosphomonoester.</text>
        <dbReference type="EC" id="3.1.26.4"/>
    </reaction>
</comment>
<evidence type="ECO:0000256" key="8">
    <source>
        <dbReference type="ARBA" id="ARBA00022490"/>
    </source>
</evidence>
<keyword evidence="10 14" id="KW-0479">Metal-binding</keyword>
<keyword evidence="11 14" id="KW-0255">Endonuclease</keyword>
<evidence type="ECO:0000259" key="17">
    <source>
        <dbReference type="PROSITE" id="PS51975"/>
    </source>
</evidence>
<evidence type="ECO:0000256" key="13">
    <source>
        <dbReference type="ARBA" id="ARBA00023211"/>
    </source>
</evidence>
<proteinExistence type="inferred from homology"/>
<evidence type="ECO:0000256" key="1">
    <source>
        <dbReference type="ARBA" id="ARBA00000077"/>
    </source>
</evidence>
<reference evidence="18 19" key="1">
    <citation type="submission" date="2015-03" db="EMBL/GenBank/DDBJ databases">
        <title>Comparative analysis of the OM43 clade including a novel species from Red Sea uncovers genomic and metabolic diversity among marine methylotrophs.</title>
        <authorList>
            <person name="Jimenez-Infante F."/>
            <person name="Ngugi D.K."/>
            <person name="Vinu M."/>
            <person name="Alam I."/>
            <person name="Kamau A."/>
            <person name="Blom J."/>
            <person name="Bajic V.B."/>
            <person name="Stingl U."/>
        </authorList>
    </citation>
    <scope>NUCLEOTIDE SEQUENCE [LARGE SCALE GENOMIC DNA]</scope>
    <source>
        <strain evidence="18 19">MBRSH7</strain>
    </source>
</reference>
<evidence type="ECO:0000256" key="3">
    <source>
        <dbReference type="ARBA" id="ARBA00004065"/>
    </source>
</evidence>
<dbReference type="InterPro" id="IPR024567">
    <property type="entry name" value="RNase_HII/HIII_dom"/>
</dbReference>
<organism evidence="18 19">
    <name type="scientific">Methylophilales bacterium MBRS-H7</name>
    <dbReference type="NCBI Taxonomy" id="1623450"/>
    <lineage>
        <taxon>Bacteria</taxon>
        <taxon>Pseudomonadati</taxon>
        <taxon>Pseudomonadota</taxon>
        <taxon>Betaproteobacteria</taxon>
        <taxon>Nitrosomonadales</taxon>
        <taxon>OM43 clade</taxon>
    </lineage>
</organism>
<evidence type="ECO:0000256" key="6">
    <source>
        <dbReference type="ARBA" id="ARBA00012180"/>
    </source>
</evidence>
<dbReference type="Pfam" id="PF01351">
    <property type="entry name" value="RNase_HII"/>
    <property type="match status" value="1"/>
</dbReference>
<evidence type="ECO:0000256" key="4">
    <source>
        <dbReference type="ARBA" id="ARBA00004496"/>
    </source>
</evidence>
<dbReference type="InterPro" id="IPR022898">
    <property type="entry name" value="RNase_HII"/>
</dbReference>
<comment type="cofactor">
    <cofactor evidence="2">
        <name>Mg(2+)</name>
        <dbReference type="ChEBI" id="CHEBI:18420"/>
    </cofactor>
</comment>
<dbReference type="Gene3D" id="3.30.420.10">
    <property type="entry name" value="Ribonuclease H-like superfamily/Ribonuclease H"/>
    <property type="match status" value="1"/>
</dbReference>
<feature type="binding site" evidence="14 15">
    <location>
        <position position="97"/>
    </location>
    <ligand>
        <name>a divalent metal cation</name>
        <dbReference type="ChEBI" id="CHEBI:60240"/>
    </ligand>
</feature>
<evidence type="ECO:0000256" key="16">
    <source>
        <dbReference type="RuleBase" id="RU003515"/>
    </source>
</evidence>
<evidence type="ECO:0000313" key="18">
    <source>
        <dbReference type="EMBL" id="AKO66398.1"/>
    </source>
</evidence>
<evidence type="ECO:0000256" key="7">
    <source>
        <dbReference type="ARBA" id="ARBA00019179"/>
    </source>
</evidence>
<evidence type="ECO:0000256" key="2">
    <source>
        <dbReference type="ARBA" id="ARBA00001946"/>
    </source>
</evidence>
<sequence>MKIGIDEVGRGCVAGPVVAAAVVIDESFDVLVSDSKLLSAKRREIQDKEIKKKCVDFSISVINSRIVDEINIHKASLLAMEQAYINLRHKSGSIKCDGKFTPKIDGAVAHINGDKLYTEISAASIIAKVYRDHLMNYISLKYPNYHFDKHKGYLTKLHLEAIKQYGSCNIHRLTFKPFS</sequence>
<dbReference type="GO" id="GO:0006298">
    <property type="term" value="P:mismatch repair"/>
    <property type="evidence" value="ECO:0007669"/>
    <property type="project" value="TreeGrafter"/>
</dbReference>
<dbReference type="AlphaFoldDB" id="A0A0H4J3T0"/>
<feature type="binding site" evidence="14 15">
    <location>
        <position position="7"/>
    </location>
    <ligand>
        <name>a divalent metal cation</name>
        <dbReference type="ChEBI" id="CHEBI:60240"/>
    </ligand>
</feature>
<evidence type="ECO:0000256" key="11">
    <source>
        <dbReference type="ARBA" id="ARBA00022759"/>
    </source>
</evidence>
<dbReference type="OrthoDB" id="9803420at2"/>
<dbReference type="EMBL" id="CP011002">
    <property type="protein sequence ID" value="AKO66398.1"/>
    <property type="molecule type" value="Genomic_DNA"/>
</dbReference>
<dbReference type="GO" id="GO:0004523">
    <property type="term" value="F:RNA-DNA hybrid ribonuclease activity"/>
    <property type="evidence" value="ECO:0007669"/>
    <property type="project" value="UniProtKB-UniRule"/>
</dbReference>
<keyword evidence="13 14" id="KW-0464">Manganese</keyword>
<dbReference type="PATRIC" id="fig|1623450.3.peg.1414"/>
<dbReference type="GO" id="GO:0032299">
    <property type="term" value="C:ribonuclease H2 complex"/>
    <property type="evidence" value="ECO:0007669"/>
    <property type="project" value="TreeGrafter"/>
</dbReference>
<evidence type="ECO:0000256" key="12">
    <source>
        <dbReference type="ARBA" id="ARBA00022801"/>
    </source>
</evidence>
<dbReference type="CDD" id="cd07182">
    <property type="entry name" value="RNase_HII_bacteria_HII_like"/>
    <property type="match status" value="1"/>
</dbReference>
<dbReference type="PANTHER" id="PTHR10954">
    <property type="entry name" value="RIBONUCLEASE H2 SUBUNIT A"/>
    <property type="match status" value="1"/>
</dbReference>
<dbReference type="GO" id="GO:0043137">
    <property type="term" value="P:DNA replication, removal of RNA primer"/>
    <property type="evidence" value="ECO:0007669"/>
    <property type="project" value="TreeGrafter"/>
</dbReference>
<evidence type="ECO:0000256" key="14">
    <source>
        <dbReference type="HAMAP-Rule" id="MF_00052"/>
    </source>
</evidence>
<keyword evidence="12 14" id="KW-0378">Hydrolase</keyword>
<dbReference type="SUPFAM" id="SSF53098">
    <property type="entry name" value="Ribonuclease H-like"/>
    <property type="match status" value="1"/>
</dbReference>
<evidence type="ECO:0000256" key="5">
    <source>
        <dbReference type="ARBA" id="ARBA00007383"/>
    </source>
</evidence>
<dbReference type="InterPro" id="IPR012337">
    <property type="entry name" value="RNaseH-like_sf"/>
</dbReference>
<dbReference type="InterPro" id="IPR001352">
    <property type="entry name" value="RNase_HII/HIII"/>
</dbReference>
<dbReference type="GO" id="GO:0030145">
    <property type="term" value="F:manganese ion binding"/>
    <property type="evidence" value="ECO:0007669"/>
    <property type="project" value="UniProtKB-UniRule"/>
</dbReference>
<dbReference type="Proteomes" id="UP000066549">
    <property type="component" value="Chromosome"/>
</dbReference>
<dbReference type="NCBIfam" id="NF000595">
    <property type="entry name" value="PRK00015.1-3"/>
    <property type="match status" value="1"/>
</dbReference>
<comment type="cofactor">
    <cofactor evidence="14 15">
        <name>Mn(2+)</name>
        <dbReference type="ChEBI" id="CHEBI:29035"/>
    </cofactor>
    <cofactor evidence="14 15">
        <name>Mg(2+)</name>
        <dbReference type="ChEBI" id="CHEBI:18420"/>
    </cofactor>
    <text evidence="14 15">Manganese or magnesium. Binds 1 divalent metal ion per monomer in the absence of substrate. May bind a second metal ion after substrate binding.</text>
</comment>
<dbReference type="HAMAP" id="MF_00052_B">
    <property type="entry name" value="RNase_HII_B"/>
    <property type="match status" value="1"/>
</dbReference>
<evidence type="ECO:0000256" key="15">
    <source>
        <dbReference type="PROSITE-ProRule" id="PRU01319"/>
    </source>
</evidence>
<dbReference type="GO" id="GO:0003723">
    <property type="term" value="F:RNA binding"/>
    <property type="evidence" value="ECO:0007669"/>
    <property type="project" value="UniProtKB-UniRule"/>
</dbReference>
<keyword evidence="9 14" id="KW-0540">Nuclease</keyword>
<evidence type="ECO:0000256" key="9">
    <source>
        <dbReference type="ARBA" id="ARBA00022722"/>
    </source>
</evidence>
<dbReference type="PROSITE" id="PS51975">
    <property type="entry name" value="RNASE_H_2"/>
    <property type="match status" value="1"/>
</dbReference>